<protein>
    <recommendedName>
        <fullName evidence="33">Envelope glycoprotein gp160</fullName>
    </recommendedName>
    <alternativeName>
        <fullName evidence="33">Env polyprotein</fullName>
    </alternativeName>
    <component>
        <recommendedName>
            <fullName evidence="33">Surface protein gp120</fullName>
            <shortName evidence="33">SU</shortName>
        </recommendedName>
        <alternativeName>
            <fullName evidence="33">Glycoprotein 120</fullName>
            <shortName evidence="33">gp120</shortName>
        </alternativeName>
    </component>
    <component>
        <recommendedName>
            <fullName evidence="33">Transmembrane protein gp41</fullName>
            <shortName evidence="33">TM</shortName>
        </recommendedName>
        <alternativeName>
            <fullName evidence="33">Glycoprotein 41</fullName>
            <shortName evidence="33">gp41</shortName>
        </alternativeName>
    </component>
</protein>
<evidence type="ECO:0000256" key="19">
    <source>
        <dbReference type="ARBA" id="ARBA00022870"/>
    </source>
</evidence>
<comment type="miscellaneous">
    <text evidence="33">HIV-1 lineages are divided in three main groups, M (for Major), O (for Outlier), and N (for New, or Non-M, Non-O). The vast majority of strains found worldwide belong to the group M. Group O seems to be endemic to and largely confined to Cameroon and neighboring countries in West Central Africa, where these viruses represent a small minority of HIV-1 strains. The group N is represented by a limited number of isolates from Cameroonian persons. The group M is further subdivided in 9 clades or subtypes (A to D, F to H, J and K).</text>
</comment>
<feature type="disulfide bond" evidence="33">
    <location>
        <begin position="596"/>
        <end position="602"/>
    </location>
</feature>
<evidence type="ECO:0000313" key="38">
    <source>
        <dbReference type="EMBL" id="QMX89729.1"/>
    </source>
</evidence>
<evidence type="ECO:0000256" key="17">
    <source>
        <dbReference type="ARBA" id="ARBA00022804"/>
    </source>
</evidence>
<comment type="function">
    <text evidence="33">Envelope glycoprotein gp160: Oligomerizes in the host endoplasmic reticulum into predominantly trimers. In a second time, gp160 transits in the host Golgi, where glycosylation is completed. The precursor is then proteolytically cleaved in the trans-Golgi and thereby activated by cellular furin or furin-like proteases to produce gp120 and gp41.</text>
</comment>
<comment type="similarity">
    <text evidence="33">Belongs to the HIV-1 env protein family.</text>
</comment>
<dbReference type="GO" id="GO:0075512">
    <property type="term" value="P:clathrin-dependent endocytosis of virus by host cell"/>
    <property type="evidence" value="ECO:0007669"/>
    <property type="project" value="UniProtKB-UniRule"/>
</dbReference>
<keyword evidence="9 33" id="KW-1032">Host cell membrane</keyword>
<dbReference type="GO" id="GO:0052031">
    <property type="term" value="P:symbiont-mediated perturbation of host defense response"/>
    <property type="evidence" value="ECO:0007669"/>
    <property type="project" value="UniProtKB-UniRule"/>
</dbReference>
<evidence type="ECO:0000256" key="22">
    <source>
        <dbReference type="ARBA" id="ARBA00022989"/>
    </source>
</evidence>
<feature type="domain" description="Human immunodeficiency virus 1 envelope glycoprotein Gp120" evidence="36">
    <location>
        <begin position="33"/>
        <end position="509"/>
    </location>
</feature>
<feature type="transmembrane region" description="Helical" evidence="34">
    <location>
        <begin position="20"/>
        <end position="41"/>
    </location>
</feature>
<dbReference type="GO" id="GO:1903908">
    <property type="term" value="P:positive regulation of plasma membrane raft polarization"/>
    <property type="evidence" value="ECO:0007669"/>
    <property type="project" value="UniProtKB-UniRule"/>
</dbReference>
<dbReference type="HAMAP" id="MF_04083">
    <property type="entry name" value="HIV_ENV"/>
    <property type="match status" value="1"/>
</dbReference>
<feature type="coiled-coil region" evidence="33">
    <location>
        <begin position="631"/>
        <end position="665"/>
    </location>
</feature>
<feature type="disulfide bond" evidence="33">
    <location>
        <begin position="232"/>
        <end position="243"/>
    </location>
</feature>
<dbReference type="SUPFAM" id="SSF56502">
    <property type="entry name" value="gp120 core"/>
    <property type="match status" value="2"/>
</dbReference>
<organismHost>
    <name type="scientific">Homo sapiens</name>
    <name type="common">Human</name>
    <dbReference type="NCBI Taxonomy" id="9606"/>
</organismHost>
<dbReference type="GO" id="GO:0019064">
    <property type="term" value="P:fusion of virus membrane with host plasma membrane"/>
    <property type="evidence" value="ECO:0007669"/>
    <property type="project" value="UniProtKB-UniRule"/>
</dbReference>
<evidence type="ECO:0000256" key="34">
    <source>
        <dbReference type="RuleBase" id="RU363095"/>
    </source>
</evidence>
<keyword evidence="14 33" id="KW-0812">Transmembrane</keyword>
<feature type="short sequence motif" description="Di-leucine internalization motif" evidence="33">
    <location>
        <begin position="853"/>
        <end position="854"/>
    </location>
</feature>
<keyword evidence="31 33" id="KW-1160">Virus entry into host cell</keyword>
<feature type="topological domain" description="Cytoplasmic" evidence="33">
    <location>
        <begin position="704"/>
        <end position="854"/>
    </location>
</feature>
<reference evidence="38" key="1">
    <citation type="submission" date="2020-08" db="EMBL/GenBank/DDBJ databases">
        <title>Different evolutionary pathways of HIV-1 in fetus and mother perinatal transmission pairs indicate unique immune selection pressure in fetuses.</title>
        <authorList>
            <person name="Honnayakanahalli Marichannegowda M."/>
            <person name="Mengual M."/>
            <person name="Kumar A."/>
            <person name="Giorgi E.E."/>
            <person name="Tu J.J."/>
            <person name="Martinez D.R."/>
            <person name="Li X."/>
            <person name="Feng L."/>
            <person name="Permar S.R."/>
            <person name="Gao F."/>
        </authorList>
    </citation>
    <scope>NUCLEOTIDE SEQUENCE</scope>
    <source>
        <strain evidence="38">1730m.7</strain>
    </source>
</reference>
<keyword evidence="10 33" id="KW-1165">Clathrin-mediated endocytosis of virus by host</keyword>
<proteinExistence type="inferred from homology"/>
<dbReference type="Gene3D" id="2.170.40.20">
    <property type="entry name" value="Human immunodeficiency virus 1, Gp160, envelope glycoprotein"/>
    <property type="match status" value="2"/>
</dbReference>
<evidence type="ECO:0000256" key="6">
    <source>
        <dbReference type="ARBA" id="ARBA00004650"/>
    </source>
</evidence>
<comment type="domain">
    <text evidence="33 34">The 17 amino acids long immunosuppressive region is present in many retroviral envelope proteins. Synthetic peptides derived from this relatively conserved sequence inhibit immune function in vitro and in vivo.</text>
</comment>
<name>A0A7G5WQ55_HV1</name>
<keyword evidence="29 33" id="KW-0899">Viral immunoevasion</keyword>
<keyword evidence="26 33" id="KW-0564">Palmitate</keyword>
<dbReference type="GO" id="GO:0005198">
    <property type="term" value="F:structural molecule activity"/>
    <property type="evidence" value="ECO:0007669"/>
    <property type="project" value="UniProtKB-UniRule"/>
</dbReference>
<comment type="subunit">
    <text evidence="32">The mature envelope protein (Env) consists of a homotrimer of non-covalently associated gp120-gp41 heterodimers. The resulting complex protrudes from the virus surface as a spike. There seems to be as few as 10 spikes on the average virion. Interacts with host CD4, CCR5 and CXCR4. Gp120 also interacts with the C-type lectins CD209/DC-SIGN and CLEC4M/DC-SIGNR (collectively referred to as DC-SIGN(R)). Gp120 and gp41 interact with GalCer. Gp120 interacts with host ITGA4/ITGB7 complex; on CD4+ T-cells, this interaction results in rapid activation of integrin ITGAL/LFA-1, which facilitates efficient cell-to-cell spreading of HIV-1. Gp120 interacts with cell-associated heparan sulfate; this interaction increases virus infectivity on permissive cells and may be involved in infection of CD4- cells.</text>
</comment>
<keyword evidence="23 33" id="KW-1039">Host endosome</keyword>
<keyword evidence="7 33" id="KW-1168">Fusion of virus membrane with host membrane</keyword>
<comment type="subcellular location">
    <molecule>Transmembrane protein gp41</molecule>
    <subcellularLocation>
        <location evidence="33">Virion membrane</location>
        <topology evidence="33">Single-pass type I membrane protein</topology>
    </subcellularLocation>
    <subcellularLocation>
        <location evidence="33">Host cell membrane</location>
        <topology evidence="33">Single-pass type I membrane protein</topology>
    </subcellularLocation>
    <subcellularLocation>
        <location evidence="33">Host endosome membrane</location>
        <topology evidence="33">Single-pass type I membrane protein</topology>
    </subcellularLocation>
    <text evidence="33">It is probably concentrated at the site of budding and incorporated into the virions possibly by contacts between the cytoplasmic tail of Env and the N-terminus of Gag.</text>
</comment>
<dbReference type="EMBL" id="MT861258">
    <property type="protein sequence ID" value="QMX89729.1"/>
    <property type="molecule type" value="Genomic_DNA"/>
</dbReference>
<dbReference type="Gene3D" id="1.20.5.490">
    <property type="entry name" value="Single helix bin"/>
    <property type="match status" value="1"/>
</dbReference>
<evidence type="ECO:0000256" key="18">
    <source>
        <dbReference type="ARBA" id="ARBA00022844"/>
    </source>
</evidence>
<feature type="region of interest" description="MPER; binding to GalCer" evidence="33">
    <location>
        <begin position="660"/>
        <end position="681"/>
    </location>
</feature>
<keyword evidence="12 33" id="KW-1162">Viral penetration into host cytoplasm</keyword>
<comment type="subcellular location">
    <subcellularLocation>
        <location evidence="3">Host cell membrane</location>
        <topology evidence="3">Peripheral membrane protein</topology>
    </subcellularLocation>
    <subcellularLocation>
        <location evidence="1">Host cell membrane</location>
        <topology evidence="1">Single-pass type I membrane protein</topology>
    </subcellularLocation>
    <subcellularLocation>
        <location evidence="2">Host endosome membrane</location>
        <topology evidence="2">Peripheral membrane protein</topology>
    </subcellularLocation>
    <subcellularLocation>
        <location evidence="5">Host endosome membrane</location>
        <topology evidence="5">Single-pass type I membrane protein</topology>
    </subcellularLocation>
    <subcellularLocation>
        <location evidence="6">Virion membrane</location>
        <topology evidence="6">Peripheral membrane protein</topology>
    </subcellularLocation>
    <subcellularLocation>
        <location evidence="4">Virion membrane</location>
        <topology evidence="4">Single-pass type I membrane protein</topology>
    </subcellularLocation>
</comment>
<comment type="subcellular location">
    <molecule>Surface protein gp120</molecule>
    <subcellularLocation>
        <location evidence="33">Virion membrane</location>
        <topology evidence="33">Peripheral membrane protein</topology>
    </subcellularLocation>
    <subcellularLocation>
        <location evidence="33">Host cell membrane</location>
        <topology evidence="33">Peripheral membrane protein</topology>
    </subcellularLocation>
    <subcellularLocation>
        <location evidence="33">Host endosome membrane</location>
        <topology evidence="33">Single-pass type I membrane protein</topology>
    </subcellularLocation>
    <text evidence="33">The surface protein is not anchored to the viral envelope, but associates with the extravirion surface through its binding to TM. It is probably concentrated at the site of budding and incorporated into the virions possibly by contacts between the cytoplasmic tail of Env and the N-terminus of Gag.</text>
</comment>
<dbReference type="GO" id="GO:0055036">
    <property type="term" value="C:virion membrane"/>
    <property type="evidence" value="ECO:0007669"/>
    <property type="project" value="UniProtKB-SubCell"/>
</dbReference>
<evidence type="ECO:0000256" key="31">
    <source>
        <dbReference type="ARBA" id="ARBA00023296"/>
    </source>
</evidence>
<evidence type="ECO:0000256" key="33">
    <source>
        <dbReference type="HAMAP-Rule" id="MF_04083"/>
    </source>
</evidence>
<keyword evidence="19 33" id="KW-1043">Host membrane</keyword>
<comment type="domain">
    <text evidence="33">Some of the most genetically diverse regions of the viral genome are present in Env. They are called variable regions 1 through 5 (V1 through V5). Coreceptor usage of gp120 is determined mainly by the primary structure of the third variable region (V3) in the outer domain of gp120. The sequence of V3 determines which coreceptor, CCR5 and/or CXCR4 (corresponding to R5/macrophage, X4/T cell and R5X4/T cell and macrophage tropism), is used to trigger the fusion potential of the Env complex, and hence which cells the virus can infect. Binding to CCR5 involves a region adjacent in addition to V3.</text>
</comment>
<evidence type="ECO:0000256" key="16">
    <source>
        <dbReference type="ARBA" id="ARBA00022729"/>
    </source>
</evidence>
<dbReference type="FunFam" id="2.170.40.20:FF:000001">
    <property type="entry name" value="Envelope glycoprotein gp160"/>
    <property type="match status" value="1"/>
</dbReference>
<evidence type="ECO:0000256" key="12">
    <source>
        <dbReference type="ARBA" id="ARBA00022595"/>
    </source>
</evidence>
<keyword evidence="18 33" id="KW-0946">Virion</keyword>
<keyword evidence="11 33" id="KW-0945">Host-virus interaction</keyword>
<dbReference type="GO" id="GO:1903911">
    <property type="term" value="P:positive regulation of receptor clustering"/>
    <property type="evidence" value="ECO:0007669"/>
    <property type="project" value="UniProtKB-UniRule"/>
</dbReference>
<feature type="site" description="Cleavage; by host furin" evidence="33">
    <location>
        <begin position="509"/>
        <end position="510"/>
    </location>
</feature>
<evidence type="ECO:0000256" key="32">
    <source>
        <dbReference type="ARBA" id="ARBA00062028"/>
    </source>
</evidence>
<feature type="region of interest" description="Fusion peptide" evidence="33">
    <location>
        <begin position="510"/>
        <end position="530"/>
    </location>
</feature>
<keyword evidence="25 33" id="KW-0472">Membrane</keyword>
<feature type="disulfide bond" evidence="33">
    <location>
        <begin position="53"/>
        <end position="73"/>
    </location>
</feature>
<comment type="subunit">
    <text evidence="33">The mature envelope protein (Env) consists of a homotrimer of non-covalently associated gp120-gp41 heterodimers. The resulting complex protrudes from the virus surface as a spike. There seems to be as few as 10 spikes on the average virion. Surface protein gp120 interacts with host CD4, CCR5 and CXCR4. Gp120 also interacts with the C-type lectins CD209/DC-SIGN and CLEC4M/DC-SIGNR (collectively referred to as DC-SIGN(R)). Gp120 and gp41 interact with GalCer. Gp120 interacts with host ITGA4/ITGB7 complex; on CD4+ T-cells, this interaction results in rapid activation of integrin ITGAL/LFA-1, which facilitates efficient cell-to-cell spreading of HIV-1. Gp120 interacts with cell-associated heparan sulfate; this interaction increases virus infectivity on permissive cells and may be involved in infection of CD4- cells.</text>
</comment>
<evidence type="ECO:0000256" key="2">
    <source>
        <dbReference type="ARBA" id="ARBA00004433"/>
    </source>
</evidence>
<dbReference type="InterPro" id="IPR000328">
    <property type="entry name" value="GP41-like"/>
</dbReference>
<evidence type="ECO:0000256" key="25">
    <source>
        <dbReference type="ARBA" id="ARBA00023136"/>
    </source>
</evidence>
<dbReference type="GO" id="GO:0019031">
    <property type="term" value="C:viral envelope"/>
    <property type="evidence" value="ECO:0007669"/>
    <property type="project" value="UniProtKB-KW"/>
</dbReference>
<comment type="domain">
    <text evidence="33">The YXXL motif is involved in determining the exact site of viral release at the surface of infected mononuclear cells and promotes endocytosis. YXXL and di-leucine endocytosis motifs interact directly or indirectly with the clathrin adapter complexes, opperate independently, and their activities are not additive.</text>
</comment>
<evidence type="ECO:0000256" key="23">
    <source>
        <dbReference type="ARBA" id="ARBA00023046"/>
    </source>
</evidence>
<evidence type="ECO:0000256" key="14">
    <source>
        <dbReference type="ARBA" id="ARBA00022692"/>
    </source>
</evidence>
<dbReference type="GO" id="GO:0039654">
    <property type="term" value="P:fusion of virus membrane with host endosome membrane"/>
    <property type="evidence" value="ECO:0007669"/>
    <property type="project" value="UniProtKB-UniRule"/>
</dbReference>
<comment type="domain">
    <text evidence="33">The CD4-binding region is targeted by the antibody b12.</text>
</comment>
<dbReference type="Pfam" id="PF00516">
    <property type="entry name" value="GP120"/>
    <property type="match status" value="1"/>
</dbReference>
<dbReference type="GO" id="GO:0019082">
    <property type="term" value="P:viral protein processing"/>
    <property type="evidence" value="ECO:0007669"/>
    <property type="project" value="UniProtKB-UniRule"/>
</dbReference>
<evidence type="ECO:0000256" key="13">
    <source>
        <dbReference type="ARBA" id="ARBA00022685"/>
    </source>
</evidence>
<feature type="region of interest" description="V2" evidence="33">
    <location>
        <begin position="161"/>
        <end position="200"/>
    </location>
</feature>
<keyword evidence="20 33" id="KW-0261">Viral envelope protein</keyword>
<keyword evidence="22 33" id="KW-1133">Transmembrane helix</keyword>
<evidence type="ECO:0000259" key="37">
    <source>
        <dbReference type="Pfam" id="PF00517"/>
    </source>
</evidence>
<feature type="disulfide bond" evidence="33">
    <location>
        <begin position="222"/>
        <end position="251"/>
    </location>
</feature>
<dbReference type="FunFam" id="1.10.287.210:FF:000001">
    <property type="entry name" value="Envelope glycoprotein gp160"/>
    <property type="match status" value="1"/>
</dbReference>
<feature type="chain" id="PRO_5029055821" description="Transmembrane protein gp41" evidence="33">
    <location>
        <begin position="510"/>
        <end position="854"/>
    </location>
</feature>
<evidence type="ECO:0000256" key="7">
    <source>
        <dbReference type="ARBA" id="ARBA00022506"/>
    </source>
</evidence>
<evidence type="ECO:0000256" key="5">
    <source>
        <dbReference type="ARBA" id="ARBA00004578"/>
    </source>
</evidence>
<evidence type="ECO:0000256" key="26">
    <source>
        <dbReference type="ARBA" id="ARBA00023139"/>
    </source>
</evidence>
<comment type="PTM">
    <text evidence="33">Specific enzymatic cleavages in vivo yield mature proteins. Envelope glycoproteins are synthesized as a inactive precursor that is heavily N-glycosylated and processed likely by host cell furin in the Golgi to yield the mature SU and TM proteins. The cleavage site between SU and TM requires the minimal sequence [KR]-X-[KR]-R. About 2 of the 9 disulfide bonds of gp41 are reduced by P4HB/PDI, following binding to CD4 receptor.</text>
</comment>
<comment type="PTM">
    <text evidence="33">Palmitoylation of the transmembrane protein and of Env polyprotein (prior to its proteolytic cleavage) is essential for their association with host cell membrane lipid rafts. Palmitoylation is therefore required for envelope trafficking to classical lipid rafts, but not for viral replication.</text>
</comment>
<evidence type="ECO:0000256" key="1">
    <source>
        <dbReference type="ARBA" id="ARBA00004402"/>
    </source>
</evidence>
<feature type="lipid moiety-binding region" description="S-palmitoyl cysteine; by host" evidence="33">
    <location>
        <position position="762"/>
    </location>
</feature>
<feature type="domain" description="Retroviral envelope protein GP41-like" evidence="37">
    <location>
        <begin position="528"/>
        <end position="717"/>
    </location>
</feature>
<comment type="domain">
    <text evidence="33">The membrane proximal external region (MPER) present in gp41 is a tryptophan-rich region recognized by the antibodies 2F5, Z13, and 4E10. MPER seems to play a role in fusion.</text>
</comment>
<evidence type="ECO:0000256" key="3">
    <source>
        <dbReference type="ARBA" id="ARBA00004505"/>
    </source>
</evidence>
<feature type="region of interest" description="CD4-binding loop" evidence="33">
    <location>
        <begin position="366"/>
        <end position="376"/>
    </location>
</feature>
<evidence type="ECO:0000256" key="28">
    <source>
        <dbReference type="ARBA" id="ARBA00023180"/>
    </source>
</evidence>
<dbReference type="Pfam" id="PF00517">
    <property type="entry name" value="GP41"/>
    <property type="match status" value="1"/>
</dbReference>
<evidence type="ECO:0000256" key="15">
    <source>
        <dbReference type="ARBA" id="ARBA00022703"/>
    </source>
</evidence>
<comment type="miscellaneous">
    <text evidence="33">Inhibitors targeting HIV-1 viral envelope proteins are used as antiretroviral drugs. Attachment of virions to the cell surface via non-specific interactions and CD4 binding can be blocked by inhibitors that include cyanovirin-N, cyclotriazadisulfonamide analogs, PRO 2000, TNX 355 and PRO 542. In addition, BMS 806 can block CD4-induced conformational changes. Env interactions with the coreceptor molecules can be targeted by CCR5 antagonists including SCH-D, maraviroc (UK 427857) and aplaviroc (GW 873140), and the CXCR4 antagonist AMD 070. Fusion of viral and cellular membranes can be inhibited by peptides such as enfuvirtide and tifuvirtide (T 1249). Resistance to inhibitors associated with mutations in Env are observed. Most of the time, single mutations confer only a modest reduction in drug susceptibility. Combination of several mutations is usually required to develop a high-level drug resistance.</text>
</comment>
<feature type="chain" id="PRO_5029055822" description="Envelope glycoprotein gp160" evidence="33">
    <location>
        <begin position="32"/>
        <end position="854"/>
    </location>
</feature>
<comment type="function">
    <text evidence="33">Transmembrane protein gp41: Acts as a class I viral fusion protein. Under the current model, the protein has at least 3 conformational states: pre-fusion native state, pre-hairpin intermediate state, and post-fusion hairpin state. During fusion of viral and target intracellular membranes, the coiled coil regions (heptad repeats) assume a trimer-of-hairpins structure, positioning the fusion peptide in close proximity to the C-terminal region of the ectodomain. The formation of this structure appears to drive apposition and subsequent fusion of viral and target cell membranes. Complete fusion occurs in host cell endosomes and is dynamin-dependent, however some lipid transfer might occur at the plasma membrane. The virus undergoes clathrin-dependent internalization long before endosomal fusion, thus minimizing the surface exposure of conserved viral epitopes during fusion and reducing the efficacy of inhibitors targeting these epitopes. Membranes fusion leads to delivery of the nucleocapsid into the cytoplasm.</text>
</comment>
<evidence type="ECO:0000256" key="4">
    <source>
        <dbReference type="ARBA" id="ARBA00004563"/>
    </source>
</evidence>
<accession>A0A7G5WQ55</accession>
<evidence type="ECO:0000256" key="27">
    <source>
        <dbReference type="ARBA" id="ARBA00023157"/>
    </source>
</evidence>
<sequence length="854" mass="96920">MRVTGIRKNYQHLWRWGTMLLGMLMICSAAEDLWVTVYYGVPVWKEATTTLFCASDAKAHDTEAHNIWATHACVPTDPNPQEVDLGNVTENFNMWKNNMVEQMHEDIISLWDQSLKPCVKLTPLCVTLNCTDLWNTTNSRNENNITSSSGGTMEKGEMKNCSFNITTSIRDKMRKEYALFYKLDVVPIDGDNTSYRLISCNTSVLTQACPKISFQPIPIHYCAPAGFAILKCKDKKFNGTGPCINVSTVQCTHGIRPVVSTQLLLNGSLAEEEIVIRSENISNNAKTIIVQLKEAVEINCTRPNNNTRKSIRFGPGSAFYTTGEIIGDIRQAHCNISRAKWNKTLGQIVEKLKEQFKNKTIVFNQSSGGDPEIVMHSFNCGGEFFYCNSTQLFNSTWPSNNTEGSSNTETITLPCRIKQIINLWQEVGKAMYAPPIRGQIRCSSNITGLLLTRDGGINNDTEIEIFRPGGGDMKDNWRSELYKYKVVKIEPLGVAPTKARRRVVQREKRAVGIGALFLGFLGAAGSTMGAASVTLTVQARLLLSGIVQQQNNLLRAIEAQQHMLQLTVWGIKQLQARVLAVERYLKDQQLLGIWGCSGKLICSTNVPWNASWSNKSLEMIWENMTWMEWEREIDNYTGLIYNLLEESQNQQEKNEQELLKLDQWASLWNWFDITQWLWYIKIFIMIVGGLVGLRIVFAVLSIVNRVRQGYSPLSFQTHLPAPRGPDRPEGIEEEGGERDRGRSRELVDGFLALIWIDLRSLCLFSYHRLRDLLLIVTRIVELLGRRGWEILKYWWNLLQYWSQELKNSAVSLLNVTAIAVAEGTDRIIEVLQRAGRAILHIPRRIRQGLERALL</sequence>
<dbReference type="FunFam" id="1.20.5.490:FF:000001">
    <property type="entry name" value="Envelope glycoprotein gp160"/>
    <property type="match status" value="1"/>
</dbReference>
<comment type="caution">
    <text evidence="33 34">Lacks conserved residue(s) required for the propagation of feature annotation.</text>
</comment>
<keyword evidence="28 33" id="KW-0325">Glycoprotein</keyword>
<keyword evidence="24 33" id="KW-0175">Coiled coil</keyword>
<keyword evidence="27 33" id="KW-1015">Disulfide bond</keyword>
<dbReference type="InterPro" id="IPR036377">
    <property type="entry name" value="Gp120_core_sf"/>
</dbReference>
<feature type="short sequence motif" description="YXXL motif; contains endocytosis signal" evidence="33">
    <location>
        <begin position="710"/>
        <end position="713"/>
    </location>
</feature>
<keyword evidence="13 33" id="KW-0165">Cleavage on pair of basic residues</keyword>
<dbReference type="GO" id="GO:0044175">
    <property type="term" value="C:host cell endosome membrane"/>
    <property type="evidence" value="ECO:0007669"/>
    <property type="project" value="UniProtKB-SubCell"/>
</dbReference>
<dbReference type="CDD" id="cd09909">
    <property type="entry name" value="HIV-1-like_HR1-HR2"/>
    <property type="match status" value="1"/>
</dbReference>
<evidence type="ECO:0000256" key="20">
    <source>
        <dbReference type="ARBA" id="ARBA00022879"/>
    </source>
</evidence>
<evidence type="ECO:0000256" key="29">
    <source>
        <dbReference type="ARBA" id="ARBA00023280"/>
    </source>
</evidence>
<dbReference type="Gene3D" id="1.10.287.210">
    <property type="match status" value="1"/>
</dbReference>
<keyword evidence="8 33" id="KW-1170">Fusion of virus membrane with host endosomal membrane</keyword>
<evidence type="ECO:0000256" key="30">
    <source>
        <dbReference type="ARBA" id="ARBA00023288"/>
    </source>
</evidence>
<evidence type="ECO:0000256" key="24">
    <source>
        <dbReference type="ARBA" id="ARBA00023054"/>
    </source>
</evidence>
<keyword evidence="21 33" id="KW-1164">Virus endocytosis by host</keyword>
<dbReference type="InterPro" id="IPR037527">
    <property type="entry name" value="Gp160"/>
</dbReference>
<feature type="region of interest" description="Immunosuppression" evidence="33">
    <location>
        <begin position="572"/>
        <end position="590"/>
    </location>
</feature>
<evidence type="ECO:0000256" key="11">
    <source>
        <dbReference type="ARBA" id="ARBA00022581"/>
    </source>
</evidence>
<dbReference type="GO" id="GO:0020002">
    <property type="term" value="C:host cell plasma membrane"/>
    <property type="evidence" value="ECO:0007669"/>
    <property type="project" value="UniProtKB-SubCell"/>
</dbReference>
<dbReference type="InterPro" id="IPR000777">
    <property type="entry name" value="HIV1_Gp120"/>
</dbReference>
<evidence type="ECO:0000256" key="9">
    <source>
        <dbReference type="ARBA" id="ARBA00022511"/>
    </source>
</evidence>
<keyword evidence="30 33" id="KW-0449">Lipoprotein</keyword>
<organism evidence="38">
    <name type="scientific">Human immunodeficiency virus type 1</name>
    <name type="common">HIV-1</name>
    <dbReference type="NCBI Taxonomy" id="11676"/>
    <lineage>
        <taxon>Viruses</taxon>
        <taxon>Riboviria</taxon>
        <taxon>Pararnavirae</taxon>
        <taxon>Artverviricota</taxon>
        <taxon>Revtraviricetes</taxon>
        <taxon>Ortervirales</taxon>
        <taxon>Retroviridae</taxon>
        <taxon>Orthoretrovirinae</taxon>
        <taxon>Lentivirus</taxon>
        <taxon>Lentivirus humimdef1</taxon>
    </lineage>
</organism>
<gene>
    <name evidence="33 38" type="primary">env</name>
</gene>
<keyword evidence="16 33" id="KW-0732">Signal</keyword>
<evidence type="ECO:0000259" key="36">
    <source>
        <dbReference type="Pfam" id="PF00516"/>
    </source>
</evidence>
<keyword evidence="15 33" id="KW-0053">Apoptosis</keyword>
<evidence type="ECO:0000256" key="35">
    <source>
        <dbReference type="SAM" id="MobiDB-lite"/>
    </source>
</evidence>
<dbReference type="GO" id="GO:0019062">
    <property type="term" value="P:virion attachment to host cell"/>
    <property type="evidence" value="ECO:0007669"/>
    <property type="project" value="UniProtKB-UniRule"/>
</dbReference>
<dbReference type="GO" id="GO:0016020">
    <property type="term" value="C:membrane"/>
    <property type="evidence" value="ECO:0007669"/>
    <property type="project" value="UniProtKB-UniRule"/>
</dbReference>
<feature type="region of interest" description="Disordered" evidence="35">
    <location>
        <begin position="717"/>
        <end position="740"/>
    </location>
</feature>
<evidence type="ECO:0000256" key="10">
    <source>
        <dbReference type="ARBA" id="ARBA00022570"/>
    </source>
</evidence>
<feature type="transmembrane region" description="Helical" evidence="34">
    <location>
        <begin position="676"/>
        <end position="703"/>
    </location>
</feature>
<evidence type="ECO:0000256" key="21">
    <source>
        <dbReference type="ARBA" id="ARBA00022890"/>
    </source>
</evidence>
<evidence type="ECO:0000256" key="8">
    <source>
        <dbReference type="ARBA" id="ARBA00022510"/>
    </source>
</evidence>
<comment type="PTM">
    <text evidence="33">Highly glycosylated by host. The high number of glycan on the protein is reffered to as 'glycan shield' because it contributes to hide protein sequence from adaptive immune system.</text>
</comment>
<comment type="function">
    <text evidence="33">Surface protein gp120: Attaches the virus to the host lymphoid cell by binding to the primary receptor CD4. This interaction induces a structural rearrangement creating a high affinity binding site for a chemokine coreceptor like CXCR4 and/or CCR5. Acts as a ligand for CD209/DC-SIGN and CLEC4M/DC-SIGNR, which are respectively found on dendritic cells (DCs), and on endothelial cells of liver sinusoids and lymph node sinuses. These interactions allow capture of viral particles at mucosal surfaces by these cells and subsequent transmission to permissive cells. HIV subverts the migration properties of dendritic cells to gain access to CD4+ T-cells in lymph nodes. Virus transmission to permissive T-cells occurs either in trans (without DCs infection, through viral capture and transmission), or in cis (following DCs productive infection, through the usual CD4-gp120 interaction), thereby inducing a robust infection. In trans infection, bound virions remain infectious over days and it is proposed that they are not degraded, but protected in non-lysosomal acidic organelles within the DCs close to the cell membrane thus contributing to the viral infectious potential during DCs' migration from the periphery to the lymphoid tissues. On arrival at lymphoid tissues, intact virions recycle back to DCs' cell surface allowing virus transmission to CD4+ T-cells.</text>
</comment>
<dbReference type="FunFam" id="2.170.40.20:FF:000003">
    <property type="entry name" value="Envelope glycoprotein gp160"/>
    <property type="match status" value="1"/>
</dbReference>
<keyword evidence="17 33" id="KW-1161">Viral attachment to host cell</keyword>
<dbReference type="SUPFAM" id="SSF58069">
    <property type="entry name" value="Virus ectodomain"/>
    <property type="match status" value="1"/>
</dbReference>